<name>A0A5B7HP29_PORTR</name>
<dbReference type="Proteomes" id="UP000324222">
    <property type="component" value="Unassembled WGS sequence"/>
</dbReference>
<proteinExistence type="predicted"/>
<reference evidence="2 3" key="1">
    <citation type="submission" date="2019-05" db="EMBL/GenBank/DDBJ databases">
        <title>Another draft genome of Portunus trituberculatus and its Hox gene families provides insights of decapod evolution.</title>
        <authorList>
            <person name="Jeong J.-H."/>
            <person name="Song I."/>
            <person name="Kim S."/>
            <person name="Choi T."/>
            <person name="Kim D."/>
            <person name="Ryu S."/>
            <person name="Kim W."/>
        </authorList>
    </citation>
    <scope>NUCLEOTIDE SEQUENCE [LARGE SCALE GENOMIC DNA]</scope>
    <source>
        <tissue evidence="2">Muscle</tissue>
    </source>
</reference>
<feature type="region of interest" description="Disordered" evidence="1">
    <location>
        <begin position="1"/>
        <end position="69"/>
    </location>
</feature>
<dbReference type="AlphaFoldDB" id="A0A5B7HP29"/>
<evidence type="ECO:0000313" key="3">
    <source>
        <dbReference type="Proteomes" id="UP000324222"/>
    </source>
</evidence>
<evidence type="ECO:0000256" key="1">
    <source>
        <dbReference type="SAM" id="MobiDB-lite"/>
    </source>
</evidence>
<feature type="compositionally biased region" description="Basic and acidic residues" evidence="1">
    <location>
        <begin position="41"/>
        <end position="69"/>
    </location>
</feature>
<dbReference type="EMBL" id="VSRR010031153">
    <property type="protein sequence ID" value="MPC70448.1"/>
    <property type="molecule type" value="Genomic_DNA"/>
</dbReference>
<organism evidence="2 3">
    <name type="scientific">Portunus trituberculatus</name>
    <name type="common">Swimming crab</name>
    <name type="synonym">Neptunus trituberculatus</name>
    <dbReference type="NCBI Taxonomy" id="210409"/>
    <lineage>
        <taxon>Eukaryota</taxon>
        <taxon>Metazoa</taxon>
        <taxon>Ecdysozoa</taxon>
        <taxon>Arthropoda</taxon>
        <taxon>Crustacea</taxon>
        <taxon>Multicrustacea</taxon>
        <taxon>Malacostraca</taxon>
        <taxon>Eumalacostraca</taxon>
        <taxon>Eucarida</taxon>
        <taxon>Decapoda</taxon>
        <taxon>Pleocyemata</taxon>
        <taxon>Brachyura</taxon>
        <taxon>Eubrachyura</taxon>
        <taxon>Portunoidea</taxon>
        <taxon>Portunidae</taxon>
        <taxon>Portuninae</taxon>
        <taxon>Portunus</taxon>
    </lineage>
</organism>
<evidence type="ECO:0000313" key="2">
    <source>
        <dbReference type="EMBL" id="MPC70448.1"/>
    </source>
</evidence>
<protein>
    <submittedName>
        <fullName evidence="2">Uncharacterized protein</fullName>
    </submittedName>
</protein>
<gene>
    <name evidence="2" type="ORF">E2C01_064697</name>
</gene>
<comment type="caution">
    <text evidence="2">The sequence shown here is derived from an EMBL/GenBank/DDBJ whole genome shotgun (WGS) entry which is preliminary data.</text>
</comment>
<keyword evidence="3" id="KW-1185">Reference proteome</keyword>
<accession>A0A5B7HP29</accession>
<sequence>MPLMSRLPNYTCTRRQEESVTPALTPALPRGCEGRSVLVSRADETPLRRRHREGEKRPFPRVETERRDAARTAVRLRLSGTGRHGGQVVVLLGVARGGER</sequence>